<dbReference type="GO" id="GO:0016705">
    <property type="term" value="F:oxidoreductase activity, acting on paired donors, with incorporation or reduction of molecular oxygen"/>
    <property type="evidence" value="ECO:0007669"/>
    <property type="project" value="InterPro"/>
</dbReference>
<dbReference type="GO" id="GO:0005506">
    <property type="term" value="F:iron ion binding"/>
    <property type="evidence" value="ECO:0007669"/>
    <property type="project" value="InterPro"/>
</dbReference>
<evidence type="ECO:0000313" key="10">
    <source>
        <dbReference type="EMBL" id="KAF2111201.1"/>
    </source>
</evidence>
<dbReference type="InterPro" id="IPR047146">
    <property type="entry name" value="Cyt_P450_E_CYP52_fungi"/>
</dbReference>
<dbReference type="Pfam" id="PF00067">
    <property type="entry name" value="p450"/>
    <property type="match status" value="1"/>
</dbReference>
<evidence type="ECO:0000256" key="6">
    <source>
        <dbReference type="ARBA" id="ARBA00023033"/>
    </source>
</evidence>
<keyword evidence="4 8" id="KW-0560">Oxidoreductase</keyword>
<evidence type="ECO:0000256" key="8">
    <source>
        <dbReference type="RuleBase" id="RU000461"/>
    </source>
</evidence>
<comment type="similarity">
    <text evidence="2 8">Belongs to the cytochrome P450 family.</text>
</comment>
<proteinExistence type="inferred from homology"/>
<dbReference type="GO" id="GO:0004497">
    <property type="term" value="F:monooxygenase activity"/>
    <property type="evidence" value="ECO:0007669"/>
    <property type="project" value="UniProtKB-KW"/>
</dbReference>
<organism evidence="10 11">
    <name type="scientific">Lophiotrema nucula</name>
    <dbReference type="NCBI Taxonomy" id="690887"/>
    <lineage>
        <taxon>Eukaryota</taxon>
        <taxon>Fungi</taxon>
        <taxon>Dikarya</taxon>
        <taxon>Ascomycota</taxon>
        <taxon>Pezizomycotina</taxon>
        <taxon>Dothideomycetes</taxon>
        <taxon>Pleosporomycetidae</taxon>
        <taxon>Pleosporales</taxon>
        <taxon>Lophiotremataceae</taxon>
        <taxon>Lophiotrema</taxon>
    </lineage>
</organism>
<dbReference type="EMBL" id="ML977335">
    <property type="protein sequence ID" value="KAF2111201.1"/>
    <property type="molecule type" value="Genomic_DNA"/>
</dbReference>
<protein>
    <submittedName>
        <fullName evidence="10">Cytochrome P450</fullName>
    </submittedName>
</protein>
<keyword evidence="3 7" id="KW-0479">Metal-binding</keyword>
<dbReference type="Proteomes" id="UP000799770">
    <property type="component" value="Unassembled WGS sequence"/>
</dbReference>
<feature type="chain" id="PRO_5025377532" evidence="9">
    <location>
        <begin position="31"/>
        <end position="481"/>
    </location>
</feature>
<dbReference type="InterPro" id="IPR036396">
    <property type="entry name" value="Cyt_P450_sf"/>
</dbReference>
<feature type="signal peptide" evidence="9">
    <location>
        <begin position="1"/>
        <end position="30"/>
    </location>
</feature>
<evidence type="ECO:0000256" key="3">
    <source>
        <dbReference type="ARBA" id="ARBA00022723"/>
    </source>
</evidence>
<dbReference type="Gene3D" id="1.10.630.10">
    <property type="entry name" value="Cytochrome P450"/>
    <property type="match status" value="1"/>
</dbReference>
<dbReference type="PRINTS" id="PR00385">
    <property type="entry name" value="P450"/>
</dbReference>
<accession>A0A6A5YYM8</accession>
<evidence type="ECO:0000313" key="11">
    <source>
        <dbReference type="Proteomes" id="UP000799770"/>
    </source>
</evidence>
<dbReference type="InterPro" id="IPR001128">
    <property type="entry name" value="Cyt_P450"/>
</dbReference>
<evidence type="ECO:0000256" key="1">
    <source>
        <dbReference type="ARBA" id="ARBA00001971"/>
    </source>
</evidence>
<dbReference type="OrthoDB" id="1470350at2759"/>
<comment type="cofactor">
    <cofactor evidence="1 7">
        <name>heme</name>
        <dbReference type="ChEBI" id="CHEBI:30413"/>
    </cofactor>
</comment>
<evidence type="ECO:0000256" key="7">
    <source>
        <dbReference type="PIRSR" id="PIRSR602401-1"/>
    </source>
</evidence>
<dbReference type="PANTHER" id="PTHR24287:SF17">
    <property type="entry name" value="P450, PUTATIVE (EUROFUNG)-RELATED"/>
    <property type="match status" value="1"/>
</dbReference>
<keyword evidence="5 7" id="KW-0408">Iron</keyword>
<reference evidence="10" key="1">
    <citation type="journal article" date="2020" name="Stud. Mycol.">
        <title>101 Dothideomycetes genomes: a test case for predicting lifestyles and emergence of pathogens.</title>
        <authorList>
            <person name="Haridas S."/>
            <person name="Albert R."/>
            <person name="Binder M."/>
            <person name="Bloem J."/>
            <person name="Labutti K."/>
            <person name="Salamov A."/>
            <person name="Andreopoulos B."/>
            <person name="Baker S."/>
            <person name="Barry K."/>
            <person name="Bills G."/>
            <person name="Bluhm B."/>
            <person name="Cannon C."/>
            <person name="Castanera R."/>
            <person name="Culley D."/>
            <person name="Daum C."/>
            <person name="Ezra D."/>
            <person name="Gonzalez J."/>
            <person name="Henrissat B."/>
            <person name="Kuo A."/>
            <person name="Liang C."/>
            <person name="Lipzen A."/>
            <person name="Lutzoni F."/>
            <person name="Magnuson J."/>
            <person name="Mondo S."/>
            <person name="Nolan M."/>
            <person name="Ohm R."/>
            <person name="Pangilinan J."/>
            <person name="Park H.-J."/>
            <person name="Ramirez L."/>
            <person name="Alfaro M."/>
            <person name="Sun H."/>
            <person name="Tritt A."/>
            <person name="Yoshinaga Y."/>
            <person name="Zwiers L.-H."/>
            <person name="Turgeon B."/>
            <person name="Goodwin S."/>
            <person name="Spatafora J."/>
            <person name="Crous P."/>
            <person name="Grigoriev I."/>
        </authorList>
    </citation>
    <scope>NUCLEOTIDE SEQUENCE</scope>
    <source>
        <strain evidence="10">CBS 627.86</strain>
    </source>
</reference>
<dbReference type="PROSITE" id="PS00086">
    <property type="entry name" value="CYTOCHROME_P450"/>
    <property type="match status" value="1"/>
</dbReference>
<dbReference type="PRINTS" id="PR00463">
    <property type="entry name" value="EP450I"/>
</dbReference>
<dbReference type="PANTHER" id="PTHR24287">
    <property type="entry name" value="P450, PUTATIVE (EUROFUNG)-RELATED"/>
    <property type="match status" value="1"/>
</dbReference>
<dbReference type="AlphaFoldDB" id="A0A6A5YYM8"/>
<dbReference type="InterPro" id="IPR002401">
    <property type="entry name" value="Cyt_P450_E_grp-I"/>
</dbReference>
<evidence type="ECO:0000256" key="2">
    <source>
        <dbReference type="ARBA" id="ARBA00010617"/>
    </source>
</evidence>
<keyword evidence="11" id="KW-1185">Reference proteome</keyword>
<evidence type="ECO:0000256" key="4">
    <source>
        <dbReference type="ARBA" id="ARBA00023002"/>
    </source>
</evidence>
<keyword evidence="9" id="KW-0732">Signal</keyword>
<sequence>MAFKTVSGLVLLLSLAFFLLQRQRLRKAVARSHGCDLAVSHQPKEPFTGFDFQMKMYSDITLLHHLHQRYGETYQVGSWVSLPAVCTINPENIRAINLSKDFGVAPMRLPGMEYFCGQGFITTDGETWSHSRKLLKPSFALSNVRDLATLKGEVDALLRKLPKDGLTVDLQPLLYVTFLNSALHFVLGVHPSEQSSNAPLTPDEFVKSFHKALVYSMFRIILGPLWRLVPQKNYIKTCATAHGYLDYYINQAFLEGDKTKSKSLIRALSAQTADSIFIRSQVIQAMMAAQDTTSELLTNALFLLARHPKYWEQLRAEYVHMPEDALSAENLLGSKLIENILHETLRMHPIFPLLGRVALRDTQLPVGGGPNHERPIFVPKGSLVVMSYYALHRNTAVFGENVGTFRPERWDSIKPAQWEFLGFGGGNRACLGQQKATIEASYVLARLAQSFEKLESRDSRDWKGELKMTCKSANGCKVAVY</sequence>
<name>A0A6A5YYM8_9PLEO</name>
<feature type="binding site" description="axial binding residue" evidence="7">
    <location>
        <position position="430"/>
    </location>
    <ligand>
        <name>heme</name>
        <dbReference type="ChEBI" id="CHEBI:30413"/>
    </ligand>
    <ligandPart>
        <name>Fe</name>
        <dbReference type="ChEBI" id="CHEBI:18248"/>
    </ligandPart>
</feature>
<evidence type="ECO:0000256" key="5">
    <source>
        <dbReference type="ARBA" id="ARBA00023004"/>
    </source>
</evidence>
<dbReference type="GO" id="GO:0020037">
    <property type="term" value="F:heme binding"/>
    <property type="evidence" value="ECO:0007669"/>
    <property type="project" value="InterPro"/>
</dbReference>
<evidence type="ECO:0000256" key="9">
    <source>
        <dbReference type="SAM" id="SignalP"/>
    </source>
</evidence>
<keyword evidence="6 8" id="KW-0503">Monooxygenase</keyword>
<dbReference type="SUPFAM" id="SSF48264">
    <property type="entry name" value="Cytochrome P450"/>
    <property type="match status" value="1"/>
</dbReference>
<keyword evidence="7 8" id="KW-0349">Heme</keyword>
<dbReference type="InterPro" id="IPR017972">
    <property type="entry name" value="Cyt_P450_CS"/>
</dbReference>
<gene>
    <name evidence="10" type="ORF">BDV96DRAFT_623737</name>
</gene>